<evidence type="ECO:0000256" key="1">
    <source>
        <dbReference type="SAM" id="MobiDB-lite"/>
    </source>
</evidence>
<dbReference type="InterPro" id="IPR006511">
    <property type="entry name" value="SHI_C"/>
</dbReference>
<comment type="caution">
    <text evidence="2">The sequence shown here is derived from an EMBL/GenBank/DDBJ whole genome shotgun (WGS) entry which is preliminary data.</text>
</comment>
<accession>A0A8J5FY85</accession>
<evidence type="ECO:0000313" key="2">
    <source>
        <dbReference type="EMBL" id="KAG6498065.1"/>
    </source>
</evidence>
<dbReference type="PANTHER" id="PTHR31604:SF30">
    <property type="entry name" value="PROTEIN LATERAL ROOT PRIMORDIUM 1"/>
    <property type="match status" value="1"/>
</dbReference>
<dbReference type="GO" id="GO:0045893">
    <property type="term" value="P:positive regulation of DNA-templated transcription"/>
    <property type="evidence" value="ECO:0007669"/>
    <property type="project" value="TreeGrafter"/>
</dbReference>
<dbReference type="PANTHER" id="PTHR31604">
    <property type="entry name" value="PROTEIN LATERAL ROOT PRIMORDIUM 1"/>
    <property type="match status" value="1"/>
</dbReference>
<keyword evidence="3" id="KW-1185">Reference proteome</keyword>
<dbReference type="OrthoDB" id="1913243at2759"/>
<dbReference type="Proteomes" id="UP000734854">
    <property type="component" value="Unassembled WGS sequence"/>
</dbReference>
<proteinExistence type="predicted"/>
<dbReference type="GO" id="GO:0005634">
    <property type="term" value="C:nucleus"/>
    <property type="evidence" value="ECO:0007669"/>
    <property type="project" value="TreeGrafter"/>
</dbReference>
<sequence>MGMMVLASAASLRRDSSLSPSLAEQQHGVVPLLAAAPPPACLVADSGDGVRGKTFGGGHLWHPPRPSPDRNPNLLFPDPNPNPSPNFTHAAYLAKPVPTGVNACGILANYGTEASAEEGGGPSCRHCGNGRGYECSTHVKNTWVPAAARREPLFAASSQKKPRLAASLPENAAPSWSSDTTASVTHKDAVVRSGLPRQVRAPAMFRCVRVTPVDSGEMEYAYHATVKIGGRVFKGILYSNGVDGGKAAVRDMPDLHLGNQNGGGASSSGLFGGTNCGN</sequence>
<dbReference type="EMBL" id="JACMSC010000012">
    <property type="protein sequence ID" value="KAG6498065.1"/>
    <property type="molecule type" value="Genomic_DNA"/>
</dbReference>
<dbReference type="GO" id="GO:0003677">
    <property type="term" value="F:DNA binding"/>
    <property type="evidence" value="ECO:0007669"/>
    <property type="project" value="TreeGrafter"/>
</dbReference>
<dbReference type="InterPro" id="IPR007818">
    <property type="entry name" value="SHI"/>
</dbReference>
<feature type="compositionally biased region" description="Gly residues" evidence="1">
    <location>
        <begin position="260"/>
        <end position="278"/>
    </location>
</feature>
<reference evidence="2 3" key="1">
    <citation type="submission" date="2020-08" db="EMBL/GenBank/DDBJ databases">
        <title>Plant Genome Project.</title>
        <authorList>
            <person name="Zhang R.-G."/>
        </authorList>
    </citation>
    <scope>NUCLEOTIDE SEQUENCE [LARGE SCALE GENOMIC DNA]</scope>
    <source>
        <tissue evidence="2">Rhizome</tissue>
    </source>
</reference>
<dbReference type="NCBIfam" id="TIGR01624">
    <property type="entry name" value="LRP1_Cterm"/>
    <property type="match status" value="1"/>
</dbReference>
<dbReference type="GO" id="GO:0003700">
    <property type="term" value="F:DNA-binding transcription factor activity"/>
    <property type="evidence" value="ECO:0007669"/>
    <property type="project" value="InterPro"/>
</dbReference>
<dbReference type="AlphaFoldDB" id="A0A8J5FY85"/>
<name>A0A8J5FY85_ZINOF</name>
<dbReference type="Pfam" id="PF05142">
    <property type="entry name" value="DUF702"/>
    <property type="match status" value="1"/>
</dbReference>
<feature type="region of interest" description="Disordered" evidence="1">
    <location>
        <begin position="259"/>
        <end position="278"/>
    </location>
</feature>
<gene>
    <name evidence="2" type="ORF">ZIOFF_045973</name>
</gene>
<organism evidence="2 3">
    <name type="scientific">Zingiber officinale</name>
    <name type="common">Ginger</name>
    <name type="synonym">Amomum zingiber</name>
    <dbReference type="NCBI Taxonomy" id="94328"/>
    <lineage>
        <taxon>Eukaryota</taxon>
        <taxon>Viridiplantae</taxon>
        <taxon>Streptophyta</taxon>
        <taxon>Embryophyta</taxon>
        <taxon>Tracheophyta</taxon>
        <taxon>Spermatophyta</taxon>
        <taxon>Magnoliopsida</taxon>
        <taxon>Liliopsida</taxon>
        <taxon>Zingiberales</taxon>
        <taxon>Zingiberaceae</taxon>
        <taxon>Zingiber</taxon>
    </lineage>
</organism>
<evidence type="ECO:0000313" key="3">
    <source>
        <dbReference type="Proteomes" id="UP000734854"/>
    </source>
</evidence>
<protein>
    <submittedName>
        <fullName evidence="2">Uncharacterized protein</fullName>
    </submittedName>
</protein>